<keyword evidence="5" id="KW-1185">Reference proteome</keyword>
<dbReference type="Proteomes" id="UP001523565">
    <property type="component" value="Unassembled WGS sequence"/>
</dbReference>
<comment type="caution">
    <text evidence="4">The sequence shown here is derived from an EMBL/GenBank/DDBJ whole genome shotgun (WGS) entry which is preliminary data.</text>
</comment>
<reference evidence="4 5" key="1">
    <citation type="journal article" date="2022" name="Genome Biol. Evol.">
        <title>Host diet, physiology and behaviors set the stage for Lachnospiraceae cladogenesis.</title>
        <authorList>
            <person name="Vera-Ponce De Leon A."/>
            <person name="Schneider M."/>
            <person name="Jahnes B.C."/>
            <person name="Sadowski V."/>
            <person name="Camuy-Velez L.A."/>
            <person name="Duan J."/>
            <person name="Sabree Z.L."/>
        </authorList>
    </citation>
    <scope>NUCLEOTIDE SEQUENCE [LARGE SCALE GENOMIC DNA]</scope>
    <source>
        <strain evidence="4 5">PAL227</strain>
    </source>
</reference>
<dbReference type="Gene3D" id="1.20.1690.10">
    <property type="entry name" value="V-type ATP synthase subunit C domain"/>
    <property type="match status" value="2"/>
</dbReference>
<dbReference type="Pfam" id="PF01992">
    <property type="entry name" value="vATP-synt_AC39"/>
    <property type="match status" value="1"/>
</dbReference>
<keyword evidence="3" id="KW-0406">Ion transport</keyword>
<name>A0ABT1ENY1_9FIRM</name>
<evidence type="ECO:0000256" key="1">
    <source>
        <dbReference type="ARBA" id="ARBA00006709"/>
    </source>
</evidence>
<dbReference type="SUPFAM" id="SSF103486">
    <property type="entry name" value="V-type ATP synthase subunit C"/>
    <property type="match status" value="1"/>
</dbReference>
<dbReference type="Gene3D" id="1.10.132.50">
    <property type="entry name" value="ATP synthase (C/AC39) subunit, domain 3"/>
    <property type="match status" value="1"/>
</dbReference>
<evidence type="ECO:0000313" key="4">
    <source>
        <dbReference type="EMBL" id="MCP1110987.1"/>
    </source>
</evidence>
<dbReference type="PANTHER" id="PTHR38682:SF1">
    <property type="entry name" value="V-TYPE ATP SYNTHASE SUBUNIT C"/>
    <property type="match status" value="1"/>
</dbReference>
<evidence type="ECO:0000256" key="2">
    <source>
        <dbReference type="ARBA" id="ARBA00022448"/>
    </source>
</evidence>
<dbReference type="EMBL" id="JAMZFV010000021">
    <property type="protein sequence ID" value="MCP1110987.1"/>
    <property type="molecule type" value="Genomic_DNA"/>
</dbReference>
<proteinExistence type="inferred from homology"/>
<comment type="similarity">
    <text evidence="1">Belongs to the V-ATPase V0D/AC39 subunit family.</text>
</comment>
<dbReference type="RefSeq" id="WP_262069868.1">
    <property type="nucleotide sequence ID" value="NZ_JAMXOC010000021.1"/>
</dbReference>
<evidence type="ECO:0000256" key="3">
    <source>
        <dbReference type="ARBA" id="ARBA00023065"/>
    </source>
</evidence>
<protein>
    <submittedName>
        <fullName evidence="4">V-type ATPase subunit</fullName>
    </submittedName>
</protein>
<dbReference type="InterPro" id="IPR036079">
    <property type="entry name" value="ATPase_csu/dsu_sf"/>
</dbReference>
<dbReference type="InterPro" id="IPR002843">
    <property type="entry name" value="ATPase_V0-cplx_csu/dsu"/>
</dbReference>
<keyword evidence="2" id="KW-0813">Transport</keyword>
<dbReference type="InterPro" id="IPR044911">
    <property type="entry name" value="V-type_ATPase_csu/dsu_dom_3"/>
</dbReference>
<evidence type="ECO:0000313" key="5">
    <source>
        <dbReference type="Proteomes" id="UP001523565"/>
    </source>
</evidence>
<sequence length="322" mass="36433">MSELYTYAVARVRAMEDSLFSDGIIEQLINCKDERQALTFLEEKGWGSGDGNPDAEVMLQKEEEKTWSFIDELGIDKKIFDVYTLPKCFHNLKAAIKAVGLNKEDAQFFYEDEHYGQTEMLQIIREKSYEDLPEMMREVASEGYEAFMQTGDGQLLDVIIDRATLEAILEAGKKTKEPLIESYAETTVAVANIKIAVRSEATKKNLGFVERALAPCKTLDVTALAKATQINRDAIIDYLSGTIYKEGGEALAESASVFERWCDNQMIATIAGEKYNPFTIGPVFAYVIARQNEIKTVRIILSGIRNDLPEKEIRERVRRMYV</sequence>
<organism evidence="4 5">
    <name type="scientific">Ohessyouella blattaphilus</name>
    <dbReference type="NCBI Taxonomy" id="2949333"/>
    <lineage>
        <taxon>Bacteria</taxon>
        <taxon>Bacillati</taxon>
        <taxon>Bacillota</taxon>
        <taxon>Clostridia</taxon>
        <taxon>Lachnospirales</taxon>
        <taxon>Lachnospiraceae</taxon>
        <taxon>Ohessyouella</taxon>
    </lineage>
</organism>
<dbReference type="PANTHER" id="PTHR38682">
    <property type="entry name" value="V-TYPE ATP SYNTHASE SUBUNIT C"/>
    <property type="match status" value="1"/>
</dbReference>
<dbReference type="InterPro" id="IPR050873">
    <property type="entry name" value="V-ATPase_V0D/AC39_subunit"/>
</dbReference>
<gene>
    <name evidence="4" type="ORF">NK118_12070</name>
</gene>
<accession>A0ABT1ENY1</accession>
<dbReference type="InterPro" id="IPR035067">
    <property type="entry name" value="V-type_ATPase_csu/dsu"/>
</dbReference>